<comment type="caution">
    <text evidence="1">The sequence shown here is derived from an EMBL/GenBank/DDBJ whole genome shotgun (WGS) entry which is preliminary data.</text>
</comment>
<name>A0ABU7GZE6_9SPHI</name>
<dbReference type="EMBL" id="JAZDQU010000001">
    <property type="protein sequence ID" value="MEE1884361.1"/>
    <property type="molecule type" value="Genomic_DNA"/>
</dbReference>
<organism evidence="1 2">
    <name type="scientific">Pedobacter flavus</name>
    <dbReference type="NCBI Taxonomy" id="3113906"/>
    <lineage>
        <taxon>Bacteria</taxon>
        <taxon>Pseudomonadati</taxon>
        <taxon>Bacteroidota</taxon>
        <taxon>Sphingobacteriia</taxon>
        <taxon>Sphingobacteriales</taxon>
        <taxon>Sphingobacteriaceae</taxon>
        <taxon>Pedobacter</taxon>
    </lineage>
</organism>
<proteinExistence type="predicted"/>
<dbReference type="RefSeq" id="WP_330145278.1">
    <property type="nucleotide sequence ID" value="NZ_JAZDQU010000001.1"/>
</dbReference>
<accession>A0ABU7GZE6</accession>
<gene>
    <name evidence="1" type="ORF">VRU49_02905</name>
</gene>
<evidence type="ECO:0000313" key="1">
    <source>
        <dbReference type="EMBL" id="MEE1884361.1"/>
    </source>
</evidence>
<dbReference type="Proteomes" id="UP001337681">
    <property type="component" value="Unassembled WGS sequence"/>
</dbReference>
<sequence>MVESTLSPNFRFLTRFVELTETQLLAQEEKGYIPIYLEYLDPSQFESLVKLVTSKFTKLRLTEHIQNLVFLIVKKNEEIGNRHNVYWQNYYDDLTSKEVASFLLAYKSSNHKQLFQLVAKPITGSVAVKDPRIARWMCETIYEKIENKDFPLGVFGEKIIFDLFGEGWNSTTEISIERLKKTAGLKPRKPTVRVKKLYVELCLYIQQYLNEHKIIPVPEGKFLTDRQANFFFDILETMGYLDRLRIESDPKDYIYAMFKNNIKGLSY</sequence>
<reference evidence="1 2" key="1">
    <citation type="submission" date="2024-01" db="EMBL/GenBank/DDBJ databases">
        <title>Pedobacter sp. nov., isolated from oil-contaminated soil.</title>
        <authorList>
            <person name="Le N.T.T."/>
        </authorList>
    </citation>
    <scope>NUCLEOTIDE SEQUENCE [LARGE SCALE GENOMIC DNA]</scope>
    <source>
        <strain evidence="1 2">VNH31</strain>
    </source>
</reference>
<keyword evidence="2" id="KW-1185">Reference proteome</keyword>
<protein>
    <submittedName>
        <fullName evidence="1">Uncharacterized protein</fullName>
    </submittedName>
</protein>
<evidence type="ECO:0000313" key="2">
    <source>
        <dbReference type="Proteomes" id="UP001337681"/>
    </source>
</evidence>